<evidence type="ECO:0000259" key="1">
    <source>
        <dbReference type="PROSITE" id="PS51184"/>
    </source>
</evidence>
<dbReference type="Proteomes" id="UP000676996">
    <property type="component" value="Unassembled WGS sequence"/>
</dbReference>
<accession>A0A8T4IBK1</accession>
<name>A0A8T4IBK1_9SPHN</name>
<sequence>MGGHGNLKVTRAVRVLDDVDPCAIPFESLIAENRPTVLKGVAGDWPLTRAGIAGPRAATEYLARFYEGRPVTAYTGEPGAGPRFFYDDSATRMNFTSERVPLGEFLERIVGSDEGDQTPARYIGSTDCDLYLPGLRSENDLSLDHPVFEAVPPLVSIWIGGQTTAAAHFDMSNNIACCVAGRRRFTLFPPDQVENLYPGPLEPTPGGQVISMVDFDAPDLDRYPRFAEAVAAGEVAELEPGDAIFFPALWWHQVEALDGFNILINYWWNASPPFMDTPMNTLLHGLLSLRDRPEEEKRGWHALFNYYVFGDAGQAGAHLPEAARGPLAPLDAMNARRLRAQLLNRLNR</sequence>
<comment type="caution">
    <text evidence="2">The sequence shown here is derived from an EMBL/GenBank/DDBJ whole genome shotgun (WGS) entry which is preliminary data.</text>
</comment>
<evidence type="ECO:0000313" key="3">
    <source>
        <dbReference type="Proteomes" id="UP000676996"/>
    </source>
</evidence>
<dbReference type="SUPFAM" id="SSF51197">
    <property type="entry name" value="Clavaminate synthase-like"/>
    <property type="match status" value="1"/>
</dbReference>
<protein>
    <submittedName>
        <fullName evidence="2">Cupin-like domain-containing protein</fullName>
    </submittedName>
</protein>
<dbReference type="PANTHER" id="PTHR12461:SF105">
    <property type="entry name" value="HYPOXIA-INDUCIBLE FACTOR 1-ALPHA INHIBITOR"/>
    <property type="match status" value="1"/>
</dbReference>
<evidence type="ECO:0000313" key="2">
    <source>
        <dbReference type="EMBL" id="MBR0552037.1"/>
    </source>
</evidence>
<dbReference type="PROSITE" id="PS51184">
    <property type="entry name" value="JMJC"/>
    <property type="match status" value="1"/>
</dbReference>
<organism evidence="2 3">
    <name type="scientific">Stakelama marina</name>
    <dbReference type="NCBI Taxonomy" id="2826939"/>
    <lineage>
        <taxon>Bacteria</taxon>
        <taxon>Pseudomonadati</taxon>
        <taxon>Pseudomonadota</taxon>
        <taxon>Alphaproteobacteria</taxon>
        <taxon>Sphingomonadales</taxon>
        <taxon>Sphingomonadaceae</taxon>
        <taxon>Stakelama</taxon>
    </lineage>
</organism>
<dbReference type="AlphaFoldDB" id="A0A8T4IBK1"/>
<feature type="domain" description="JmjC" evidence="1">
    <location>
        <begin position="121"/>
        <end position="283"/>
    </location>
</feature>
<keyword evidence="3" id="KW-1185">Reference proteome</keyword>
<gene>
    <name evidence="2" type="ORF">J7S20_05920</name>
</gene>
<dbReference type="InterPro" id="IPR003347">
    <property type="entry name" value="JmjC_dom"/>
</dbReference>
<dbReference type="Gene3D" id="2.60.120.650">
    <property type="entry name" value="Cupin"/>
    <property type="match status" value="1"/>
</dbReference>
<dbReference type="Pfam" id="PF13621">
    <property type="entry name" value="Cupin_8"/>
    <property type="match status" value="1"/>
</dbReference>
<dbReference type="EMBL" id="JAGRQC010000001">
    <property type="protein sequence ID" value="MBR0552037.1"/>
    <property type="molecule type" value="Genomic_DNA"/>
</dbReference>
<proteinExistence type="predicted"/>
<dbReference type="InterPro" id="IPR041667">
    <property type="entry name" value="Cupin_8"/>
</dbReference>
<dbReference type="PANTHER" id="PTHR12461">
    <property type="entry name" value="HYPOXIA-INDUCIBLE FACTOR 1 ALPHA INHIBITOR-RELATED"/>
    <property type="match status" value="1"/>
</dbReference>
<reference evidence="2" key="1">
    <citation type="submission" date="2021-04" db="EMBL/GenBank/DDBJ databases">
        <title>Ouciella asimina sp. nov., isolated from the surface seawater in the hydrothermal field of Okinawa Trough.</title>
        <authorList>
            <person name="Shuang W."/>
        </authorList>
    </citation>
    <scope>NUCLEOTIDE SEQUENCE</scope>
    <source>
        <strain evidence="2">LXI357</strain>
    </source>
</reference>
<dbReference type="SMART" id="SM00558">
    <property type="entry name" value="JmjC"/>
    <property type="match status" value="1"/>
</dbReference>